<accession>W4LP80</accession>
<gene>
    <name evidence="1" type="ORF">ETSY2_40390</name>
</gene>
<reference evidence="1 2" key="1">
    <citation type="journal article" date="2014" name="Nature">
        <title>An environmental bacterial taxon with a large and distinct metabolic repertoire.</title>
        <authorList>
            <person name="Wilson M.C."/>
            <person name="Mori T."/>
            <person name="Ruckert C."/>
            <person name="Uria A.R."/>
            <person name="Helf M.J."/>
            <person name="Takada K."/>
            <person name="Gernert C."/>
            <person name="Steffens U.A."/>
            <person name="Heycke N."/>
            <person name="Schmitt S."/>
            <person name="Rinke C."/>
            <person name="Helfrich E.J."/>
            <person name="Brachmann A.O."/>
            <person name="Gurgui C."/>
            <person name="Wakimoto T."/>
            <person name="Kracht M."/>
            <person name="Crusemann M."/>
            <person name="Hentschel U."/>
            <person name="Abe I."/>
            <person name="Matsunaga S."/>
            <person name="Kalinowski J."/>
            <person name="Takeyama H."/>
            <person name="Piel J."/>
        </authorList>
    </citation>
    <scope>NUCLEOTIDE SEQUENCE [LARGE SCALE GENOMIC DNA]</scope>
    <source>
        <strain evidence="2">TSY2</strain>
    </source>
</reference>
<sequence length="240" mass="27341">MNTKYPSFLGAFKILDMNVQFSLDSLRLMIIQLVYNILDHFRSLMLMIIQLVYNILDHLKSYIPTRHDLQALIKMKSVICILVFATCTSSAVAADMWTEGEYTTWLPPYLSPYRIQAKPDEVYYCHMARIRVIRIFFMALQFEIRYPGGQSQNGTLIFGAIDAKAGVRQYIIAGSASAEGSRARNLELIRERIEDAASKLRDKNIPQAAISQISCGVNGDSNDPPKLLEINRYARVFVLY</sequence>
<name>W4LP80_9BACT</name>
<proteinExistence type="predicted"/>
<evidence type="ECO:0000313" key="2">
    <source>
        <dbReference type="Proteomes" id="UP000019140"/>
    </source>
</evidence>
<dbReference type="Proteomes" id="UP000019140">
    <property type="component" value="Unassembled WGS sequence"/>
</dbReference>
<organism evidence="1 2">
    <name type="scientific">Candidatus Entotheonella gemina</name>
    <dbReference type="NCBI Taxonomy" id="1429439"/>
    <lineage>
        <taxon>Bacteria</taxon>
        <taxon>Pseudomonadati</taxon>
        <taxon>Nitrospinota/Tectimicrobiota group</taxon>
        <taxon>Candidatus Tectimicrobiota</taxon>
        <taxon>Candidatus Entotheonellia</taxon>
        <taxon>Candidatus Entotheonellales</taxon>
        <taxon>Candidatus Entotheonellaceae</taxon>
        <taxon>Candidatus Entotheonella</taxon>
    </lineage>
</organism>
<keyword evidence="2" id="KW-1185">Reference proteome</keyword>
<evidence type="ECO:0000313" key="1">
    <source>
        <dbReference type="EMBL" id="ETW99679.1"/>
    </source>
</evidence>
<dbReference type="HOGENOM" id="CLU_1154750_0_0_7"/>
<dbReference type="AlphaFoldDB" id="W4LP80"/>
<comment type="caution">
    <text evidence="1">The sequence shown here is derived from an EMBL/GenBank/DDBJ whole genome shotgun (WGS) entry which is preliminary data.</text>
</comment>
<dbReference type="EMBL" id="AZHX01001803">
    <property type="protein sequence ID" value="ETW99679.1"/>
    <property type="molecule type" value="Genomic_DNA"/>
</dbReference>
<protein>
    <submittedName>
        <fullName evidence="1">Uncharacterized protein</fullName>
    </submittedName>
</protein>